<keyword evidence="3" id="KW-1185">Reference proteome</keyword>
<gene>
    <name evidence="2" type="ORF">L873DRAFT_1819726</name>
</gene>
<dbReference type="Proteomes" id="UP000276215">
    <property type="component" value="Unassembled WGS sequence"/>
</dbReference>
<protein>
    <submittedName>
        <fullName evidence="2">Uncharacterized protein</fullName>
    </submittedName>
</protein>
<dbReference type="AlphaFoldDB" id="A0A3N4IZ22"/>
<dbReference type="EMBL" id="ML120501">
    <property type="protein sequence ID" value="RPA91249.1"/>
    <property type="molecule type" value="Genomic_DNA"/>
</dbReference>
<feature type="signal peptide" evidence="1">
    <location>
        <begin position="1"/>
        <end position="19"/>
    </location>
</feature>
<evidence type="ECO:0000313" key="3">
    <source>
        <dbReference type="Proteomes" id="UP000276215"/>
    </source>
</evidence>
<proteinExistence type="predicted"/>
<feature type="chain" id="PRO_5017964830" evidence="1">
    <location>
        <begin position="20"/>
        <end position="58"/>
    </location>
</feature>
<reference evidence="2 3" key="1">
    <citation type="journal article" date="2018" name="Nat. Ecol. Evol.">
        <title>Pezizomycetes genomes reveal the molecular basis of ectomycorrhizal truffle lifestyle.</title>
        <authorList>
            <person name="Murat C."/>
            <person name="Payen T."/>
            <person name="Noel B."/>
            <person name="Kuo A."/>
            <person name="Morin E."/>
            <person name="Chen J."/>
            <person name="Kohler A."/>
            <person name="Krizsan K."/>
            <person name="Balestrini R."/>
            <person name="Da Silva C."/>
            <person name="Montanini B."/>
            <person name="Hainaut M."/>
            <person name="Levati E."/>
            <person name="Barry K.W."/>
            <person name="Belfiori B."/>
            <person name="Cichocki N."/>
            <person name="Clum A."/>
            <person name="Dockter R.B."/>
            <person name="Fauchery L."/>
            <person name="Guy J."/>
            <person name="Iotti M."/>
            <person name="Le Tacon F."/>
            <person name="Lindquist E.A."/>
            <person name="Lipzen A."/>
            <person name="Malagnac F."/>
            <person name="Mello A."/>
            <person name="Molinier V."/>
            <person name="Miyauchi S."/>
            <person name="Poulain J."/>
            <person name="Riccioni C."/>
            <person name="Rubini A."/>
            <person name="Sitrit Y."/>
            <person name="Splivallo R."/>
            <person name="Traeger S."/>
            <person name="Wang M."/>
            <person name="Zifcakova L."/>
            <person name="Wipf D."/>
            <person name="Zambonelli A."/>
            <person name="Paolocci F."/>
            <person name="Nowrousian M."/>
            <person name="Ottonello S."/>
            <person name="Baldrian P."/>
            <person name="Spatafora J.W."/>
            <person name="Henrissat B."/>
            <person name="Nagy L.G."/>
            <person name="Aury J.M."/>
            <person name="Wincker P."/>
            <person name="Grigoriev I.V."/>
            <person name="Bonfante P."/>
            <person name="Martin F.M."/>
        </authorList>
    </citation>
    <scope>NUCLEOTIDE SEQUENCE [LARGE SCALE GENOMIC DNA]</scope>
    <source>
        <strain evidence="2 3">120613-1</strain>
    </source>
</reference>
<evidence type="ECO:0000313" key="2">
    <source>
        <dbReference type="EMBL" id="RPA91249.1"/>
    </source>
</evidence>
<keyword evidence="1" id="KW-0732">Signal</keyword>
<accession>A0A3N4IZ22</accession>
<name>A0A3N4IZ22_9PEZI</name>
<evidence type="ECO:0000256" key="1">
    <source>
        <dbReference type="SAM" id="SignalP"/>
    </source>
</evidence>
<organism evidence="2 3">
    <name type="scientific">Choiromyces venosus 120613-1</name>
    <dbReference type="NCBI Taxonomy" id="1336337"/>
    <lineage>
        <taxon>Eukaryota</taxon>
        <taxon>Fungi</taxon>
        <taxon>Dikarya</taxon>
        <taxon>Ascomycota</taxon>
        <taxon>Pezizomycotina</taxon>
        <taxon>Pezizomycetes</taxon>
        <taxon>Pezizales</taxon>
        <taxon>Tuberaceae</taxon>
        <taxon>Choiromyces</taxon>
    </lineage>
</organism>
<sequence>MMDGHGIVLVLRILAYGTAGGCSGSVIQVPMEVRYVHSKLRIKHFSAAPSIQVPQSTQ</sequence>